<dbReference type="PATRIC" id="fig|1354272.4.peg.3304"/>
<dbReference type="PANTHER" id="PTHR30118:SF15">
    <property type="entry name" value="TRANSCRIPTIONAL REGULATORY PROTEIN"/>
    <property type="match status" value="1"/>
</dbReference>
<dbReference type="RefSeq" id="WP_068445861.1">
    <property type="nucleotide sequence ID" value="NZ_LXEW01000046.1"/>
</dbReference>
<dbReference type="InterPro" id="IPR050389">
    <property type="entry name" value="LysR-type_TF"/>
</dbReference>
<evidence type="ECO:0000313" key="6">
    <source>
        <dbReference type="EMBL" id="OAT48735.1"/>
    </source>
</evidence>
<gene>
    <name evidence="6" type="ORF">M998_3236</name>
</gene>
<evidence type="ECO:0000256" key="4">
    <source>
        <dbReference type="ARBA" id="ARBA00023163"/>
    </source>
</evidence>
<dbReference type="InterPro" id="IPR000847">
    <property type="entry name" value="LysR_HTH_N"/>
</dbReference>
<dbReference type="EMBL" id="LXEW01000046">
    <property type="protein sequence ID" value="OAT48735.1"/>
    <property type="molecule type" value="Genomic_DNA"/>
</dbReference>
<protein>
    <submittedName>
        <fullName evidence="6">Transcriptional regulator</fullName>
    </submittedName>
</protein>
<evidence type="ECO:0000256" key="1">
    <source>
        <dbReference type="ARBA" id="ARBA00009437"/>
    </source>
</evidence>
<dbReference type="InterPro" id="IPR036390">
    <property type="entry name" value="WH_DNA-bd_sf"/>
</dbReference>
<dbReference type="Pfam" id="PF00126">
    <property type="entry name" value="HTH_1"/>
    <property type="match status" value="1"/>
</dbReference>
<organism evidence="6 7">
    <name type="scientific">Providencia heimbachae ATCC 35613</name>
    <dbReference type="NCBI Taxonomy" id="1354272"/>
    <lineage>
        <taxon>Bacteria</taxon>
        <taxon>Pseudomonadati</taxon>
        <taxon>Pseudomonadota</taxon>
        <taxon>Gammaproteobacteria</taxon>
        <taxon>Enterobacterales</taxon>
        <taxon>Morganellaceae</taxon>
        <taxon>Providencia</taxon>
    </lineage>
</organism>
<dbReference type="AlphaFoldDB" id="A0A1B7JLF4"/>
<dbReference type="OrthoDB" id="8557381at2"/>
<evidence type="ECO:0000256" key="2">
    <source>
        <dbReference type="ARBA" id="ARBA00023015"/>
    </source>
</evidence>
<comment type="caution">
    <text evidence="6">The sequence shown here is derived from an EMBL/GenBank/DDBJ whole genome shotgun (WGS) entry which is preliminary data.</text>
</comment>
<dbReference type="Proteomes" id="UP000078224">
    <property type="component" value="Unassembled WGS sequence"/>
</dbReference>
<keyword evidence="7" id="KW-1185">Reference proteome</keyword>
<comment type="similarity">
    <text evidence="1">Belongs to the LysR transcriptional regulatory family.</text>
</comment>
<dbReference type="Gene3D" id="3.40.190.10">
    <property type="entry name" value="Periplasmic binding protein-like II"/>
    <property type="match status" value="2"/>
</dbReference>
<keyword evidence="4" id="KW-0804">Transcription</keyword>
<dbReference type="SUPFAM" id="SSF46785">
    <property type="entry name" value="Winged helix' DNA-binding domain"/>
    <property type="match status" value="1"/>
</dbReference>
<dbReference type="InterPro" id="IPR005119">
    <property type="entry name" value="LysR_subst-bd"/>
</dbReference>
<dbReference type="GO" id="GO:0003700">
    <property type="term" value="F:DNA-binding transcription factor activity"/>
    <property type="evidence" value="ECO:0007669"/>
    <property type="project" value="InterPro"/>
</dbReference>
<dbReference type="PANTHER" id="PTHR30118">
    <property type="entry name" value="HTH-TYPE TRANSCRIPTIONAL REGULATOR LEUO-RELATED"/>
    <property type="match status" value="1"/>
</dbReference>
<dbReference type="Pfam" id="PF03466">
    <property type="entry name" value="LysR_substrate"/>
    <property type="match status" value="1"/>
</dbReference>
<evidence type="ECO:0000256" key="3">
    <source>
        <dbReference type="ARBA" id="ARBA00023125"/>
    </source>
</evidence>
<evidence type="ECO:0000313" key="7">
    <source>
        <dbReference type="Proteomes" id="UP000078224"/>
    </source>
</evidence>
<feature type="domain" description="HTH lysR-type" evidence="5">
    <location>
        <begin position="4"/>
        <end position="61"/>
    </location>
</feature>
<proteinExistence type="inferred from homology"/>
<sequence>MSFPDLNLLFALDALLEKSSVNGAAQKLNLSPSAMSRTLSRIRETLDDPILVQAGRKMVPTPKALAMQKEVKQALNQITELLSNERHTDLSAITRRFTIRANDIFLAKYGQQLLEAISNELPNAILCFTPEEDSIDVDALRSGQIDLYISAERQLGPEICVQPLFDTHFVGVVRDDHPILQSEITCEQFVNWKHIVISRRGKTQGPMDEYLSQFGLERKIAMIAPTAFSAIFAILKSDYILVLPVHLAENAIQNDIHIQYFQLPLPTDNISIVQAWHPQFQQDVPHQWLRRKIRSFSESNE</sequence>
<name>A0A1B7JLF4_9GAMM</name>
<accession>A0A1B7JLF4</accession>
<dbReference type="SUPFAM" id="SSF53850">
    <property type="entry name" value="Periplasmic binding protein-like II"/>
    <property type="match status" value="1"/>
</dbReference>
<keyword evidence="2" id="KW-0805">Transcription regulation</keyword>
<dbReference type="PROSITE" id="PS50931">
    <property type="entry name" value="HTH_LYSR"/>
    <property type="match status" value="1"/>
</dbReference>
<dbReference type="InterPro" id="IPR036388">
    <property type="entry name" value="WH-like_DNA-bd_sf"/>
</dbReference>
<keyword evidence="3" id="KW-0238">DNA-binding</keyword>
<reference evidence="6 7" key="1">
    <citation type="submission" date="2016-04" db="EMBL/GenBank/DDBJ databases">
        <title>ATOL: Assembling a taxonomically balanced genome-scale reconstruction of the evolutionary history of the Enterobacteriaceae.</title>
        <authorList>
            <person name="Plunkett G.III."/>
            <person name="Neeno-Eckwall E.C."/>
            <person name="Glasner J.D."/>
            <person name="Perna N.T."/>
        </authorList>
    </citation>
    <scope>NUCLEOTIDE SEQUENCE [LARGE SCALE GENOMIC DNA]</scope>
    <source>
        <strain evidence="6 7">ATCC 35613</strain>
    </source>
</reference>
<evidence type="ECO:0000259" key="5">
    <source>
        <dbReference type="PROSITE" id="PS50931"/>
    </source>
</evidence>
<dbReference type="CDD" id="cd08460">
    <property type="entry name" value="PBP2_DntR_like_1"/>
    <property type="match status" value="1"/>
</dbReference>
<dbReference type="GO" id="GO:0003677">
    <property type="term" value="F:DNA binding"/>
    <property type="evidence" value="ECO:0007669"/>
    <property type="project" value="UniProtKB-KW"/>
</dbReference>
<dbReference type="Gene3D" id="1.10.10.10">
    <property type="entry name" value="Winged helix-like DNA-binding domain superfamily/Winged helix DNA-binding domain"/>
    <property type="match status" value="1"/>
</dbReference>